<comment type="caution">
    <text evidence="5">The sequence shown here is derived from an EMBL/GenBank/DDBJ whole genome shotgun (WGS) entry which is preliminary data.</text>
</comment>
<dbReference type="Proteomes" id="UP000467841">
    <property type="component" value="Unassembled WGS sequence"/>
</dbReference>
<dbReference type="Gene3D" id="1.25.40.20">
    <property type="entry name" value="Ankyrin repeat-containing domain"/>
    <property type="match status" value="1"/>
</dbReference>
<feature type="transmembrane region" description="Helical" evidence="3">
    <location>
        <begin position="20"/>
        <end position="38"/>
    </location>
</feature>
<keyword evidence="3" id="KW-1133">Transmembrane helix</keyword>
<protein>
    <recommendedName>
        <fullName evidence="4">DUF4220 domain-containing protein</fullName>
    </recommendedName>
</protein>
<feature type="transmembrane region" description="Helical" evidence="3">
    <location>
        <begin position="45"/>
        <end position="68"/>
    </location>
</feature>
<organism evidence="5 6">
    <name type="scientific">Microthlaspi erraticum</name>
    <dbReference type="NCBI Taxonomy" id="1685480"/>
    <lineage>
        <taxon>Eukaryota</taxon>
        <taxon>Viridiplantae</taxon>
        <taxon>Streptophyta</taxon>
        <taxon>Embryophyta</taxon>
        <taxon>Tracheophyta</taxon>
        <taxon>Spermatophyta</taxon>
        <taxon>Magnoliopsida</taxon>
        <taxon>eudicotyledons</taxon>
        <taxon>Gunneridae</taxon>
        <taxon>Pentapetalae</taxon>
        <taxon>rosids</taxon>
        <taxon>malvids</taxon>
        <taxon>Brassicales</taxon>
        <taxon>Brassicaceae</taxon>
        <taxon>Coluteocarpeae</taxon>
        <taxon>Microthlaspi</taxon>
    </lineage>
</organism>
<dbReference type="InterPro" id="IPR002110">
    <property type="entry name" value="Ankyrin_rpt"/>
</dbReference>
<dbReference type="SUPFAM" id="SSF48403">
    <property type="entry name" value="Ankyrin repeat"/>
    <property type="match status" value="1"/>
</dbReference>
<evidence type="ECO:0000256" key="3">
    <source>
        <dbReference type="SAM" id="Phobius"/>
    </source>
</evidence>
<feature type="compositionally biased region" description="Polar residues" evidence="2">
    <location>
        <begin position="908"/>
        <end position="920"/>
    </location>
</feature>
<keyword evidence="3" id="KW-0812">Transmembrane</keyword>
<evidence type="ECO:0000256" key="1">
    <source>
        <dbReference type="PROSITE-ProRule" id="PRU00023"/>
    </source>
</evidence>
<evidence type="ECO:0000313" key="6">
    <source>
        <dbReference type="Proteomes" id="UP000467841"/>
    </source>
</evidence>
<feature type="domain" description="DUF4220" evidence="4">
    <location>
        <begin position="51"/>
        <end position="395"/>
    </location>
</feature>
<keyword evidence="3" id="KW-0472">Membrane</keyword>
<proteinExistence type="predicted"/>
<dbReference type="AlphaFoldDB" id="A0A6D2J1M8"/>
<dbReference type="InterPro" id="IPR036770">
    <property type="entry name" value="Ankyrin_rpt-contain_sf"/>
</dbReference>
<dbReference type="PROSITE" id="PS50088">
    <property type="entry name" value="ANK_REPEAT"/>
    <property type="match status" value="1"/>
</dbReference>
<evidence type="ECO:0000313" key="5">
    <source>
        <dbReference type="EMBL" id="CAA7036870.1"/>
    </source>
</evidence>
<feature type="transmembrane region" description="Helical" evidence="3">
    <location>
        <begin position="335"/>
        <end position="357"/>
    </location>
</feature>
<dbReference type="Pfam" id="PF13968">
    <property type="entry name" value="DUF4220"/>
    <property type="match status" value="1"/>
</dbReference>
<feature type="transmembrane region" description="Helical" evidence="3">
    <location>
        <begin position="302"/>
        <end position="320"/>
    </location>
</feature>
<dbReference type="OrthoDB" id="1689146at2759"/>
<dbReference type="Pfam" id="PF12796">
    <property type="entry name" value="Ank_2"/>
    <property type="match status" value="1"/>
</dbReference>
<accession>A0A6D2J1M8</accession>
<feature type="region of interest" description="Disordered" evidence="2">
    <location>
        <begin position="882"/>
        <end position="931"/>
    </location>
</feature>
<gene>
    <name evidence="5" type="ORF">MERR_LOCUS24105</name>
</gene>
<reference evidence="5" key="1">
    <citation type="submission" date="2020-01" db="EMBL/GenBank/DDBJ databases">
        <authorList>
            <person name="Mishra B."/>
        </authorList>
    </citation>
    <scope>NUCLEOTIDE SEQUENCE [LARGE SCALE GENOMIC DNA]</scope>
</reference>
<feature type="transmembrane region" description="Helical" evidence="3">
    <location>
        <begin position="88"/>
        <end position="110"/>
    </location>
</feature>
<evidence type="ECO:0000256" key="2">
    <source>
        <dbReference type="SAM" id="MobiDB-lite"/>
    </source>
</evidence>
<feature type="transmembrane region" description="Helical" evidence="3">
    <location>
        <begin position="488"/>
        <end position="508"/>
    </location>
</feature>
<evidence type="ECO:0000259" key="4">
    <source>
        <dbReference type="Pfam" id="PF13968"/>
    </source>
</evidence>
<keyword evidence="1" id="KW-0040">ANK repeat</keyword>
<dbReference type="PROSITE" id="PS50297">
    <property type="entry name" value="ANK_REP_REGION"/>
    <property type="match status" value="1"/>
</dbReference>
<feature type="repeat" description="ANK" evidence="1">
    <location>
        <begin position="968"/>
        <end position="1000"/>
    </location>
</feature>
<name>A0A6D2J1M8_9BRAS</name>
<dbReference type="InterPro" id="IPR025315">
    <property type="entry name" value="DUF4220"/>
</dbReference>
<dbReference type="PANTHER" id="PTHR31325">
    <property type="entry name" value="OS01G0798800 PROTEIN-RELATED"/>
    <property type="match status" value="1"/>
</dbReference>
<sequence>MQVIPPPLKKILDKCNIRGLVILSLLLQTTLIFLAPLRKRTSKKLLAAVIWTSYLLADWTANYAVAQITKNQGKEPKPGDPPLNKKVLALWAPFLLLHLGGPDTITALALEDNALWKRHLFGLVSQVLAGIYAVVQSMENVLWPSITLLFITGVIKYAEKTRALVTIENFKDILTLPPPNPGHNYEKFAEVYASRKESNIPTEFILVDQPDKHERPSNLVRPLGREYLTNLEIVQYGYKFFKTIFGLVLGIDFGLRDQEEVKGFFRDQLKPEEALQIIDSELDFLYESMYTKTAILHTRTGILFRVIAFGSLISSFFFFHRRPLKSVDFHGADVVITYTLFIVGFALDLVSMVMFLLSDWTFVKLSKFKDDPEEKRQIASLLNWLLAFRKPRWKILKRRGSRIHKVLAAPFLSRRWPCTIYGFSFMRYCLKAKVPKNHQNRSPSVLSTLGCESVVWMFDCVIRKKQMFSGWIKNVNKQLSKKNLMIRYTVYPLCLVVFSGIPMIFGLLCGCIDRIFSVKANLDEIRFVTKEHLTKNLWVLIFNELRQKCEFELTPEADNEVSSARGEWALRNLAETEILMRYLENMSYDQSLLLWHIATELCFQEEEEEGEEMDPSGKCCDDREFRKILSDYMMYLLIMRPKFMSKVAGIGTIRFRDTLAEADRFFRERHIRKGTEVTMKEASKTVLSVNCDIELIHVKGSLRSKSVLFNASKLAKELQRLDESRNNGDGKWRTLSKVWVELLSRAARHCDATEHVVQLSRGGELLNFVWLLMVHLGLAGQFQTKKSVNRVKLVAARSDRLSSLCDSISAPRCCWRLHKGLSIAVNQSGKRFICMYSSSKANSLAEEVSRLDIDEDMSPGGSQKMECKCGMPLCICVAPSQSTNTKNPPAPVVLPQTDPKPKSETSAKSKGSTSSRNARSALNPGLDIPQRDYEVNGEGLREAIKNGDTAGVKKLLKEGVDANYLDKQGMSVLHLTALFNKTDIALLLMEHGASLEHKNAQGETPLDCAPATLQYKMREKMEKMKSA</sequence>
<keyword evidence="6" id="KW-1185">Reference proteome</keyword>
<dbReference type="Pfam" id="PF04578">
    <property type="entry name" value="DUF594"/>
    <property type="match status" value="1"/>
</dbReference>
<dbReference type="InterPro" id="IPR007658">
    <property type="entry name" value="DUF594"/>
</dbReference>
<dbReference type="EMBL" id="CACVBM020001165">
    <property type="protein sequence ID" value="CAA7036870.1"/>
    <property type="molecule type" value="Genomic_DNA"/>
</dbReference>